<dbReference type="SUPFAM" id="SSF47336">
    <property type="entry name" value="ACP-like"/>
    <property type="match status" value="1"/>
</dbReference>
<gene>
    <name evidence="2" type="ORF">LuPra_05572</name>
</gene>
<accession>A0A143PWY1</accession>
<name>A0A143PWY1_LUTPR</name>
<dbReference type="KEGG" id="abac:LuPra_05572"/>
<dbReference type="InterPro" id="IPR036736">
    <property type="entry name" value="ACP-like_sf"/>
</dbReference>
<dbReference type="RefSeq" id="WP_110173765.1">
    <property type="nucleotide sequence ID" value="NZ_CP015136.1"/>
</dbReference>
<dbReference type="EMBL" id="CP015136">
    <property type="protein sequence ID" value="AMY12299.1"/>
    <property type="molecule type" value="Genomic_DNA"/>
</dbReference>
<sequence>MTDLRSDIKAAIVRALKLPISADDIDSAAPLFGAGLGLDSIDALELVLEIERSFGVVIGDEETGGKVLQSVDALAHYIETQKKTA</sequence>
<dbReference type="STRING" id="1855912.LuPra_05572"/>
<reference evidence="2 3" key="1">
    <citation type="journal article" date="2016" name="Genome Announc.">
        <title>First Complete Genome Sequence of a Subdivision 6 Acidobacterium Strain.</title>
        <authorList>
            <person name="Huang S."/>
            <person name="Vieira S."/>
            <person name="Bunk B."/>
            <person name="Riedel T."/>
            <person name="Sproer C."/>
            <person name="Overmann J."/>
        </authorList>
    </citation>
    <scope>NUCLEOTIDE SEQUENCE [LARGE SCALE GENOMIC DNA]</scope>
    <source>
        <strain evidence="3">DSM 100886 HEG_-6_39</strain>
    </source>
</reference>
<evidence type="ECO:0000313" key="2">
    <source>
        <dbReference type="EMBL" id="AMY12299.1"/>
    </source>
</evidence>
<dbReference type="AlphaFoldDB" id="A0A143PWY1"/>
<evidence type="ECO:0000313" key="3">
    <source>
        <dbReference type="Proteomes" id="UP000076079"/>
    </source>
</evidence>
<dbReference type="InterPro" id="IPR009081">
    <property type="entry name" value="PP-bd_ACP"/>
</dbReference>
<dbReference type="Proteomes" id="UP000076079">
    <property type="component" value="Chromosome"/>
</dbReference>
<dbReference type="Gene3D" id="1.10.1200.10">
    <property type="entry name" value="ACP-like"/>
    <property type="match status" value="1"/>
</dbReference>
<dbReference type="PROSITE" id="PS50075">
    <property type="entry name" value="CARRIER"/>
    <property type="match status" value="1"/>
</dbReference>
<dbReference type="OrthoDB" id="9804551at2"/>
<evidence type="ECO:0000259" key="1">
    <source>
        <dbReference type="PROSITE" id="PS50075"/>
    </source>
</evidence>
<protein>
    <submittedName>
        <fullName evidence="2">Acyl carrier protein</fullName>
    </submittedName>
</protein>
<organism evidence="2 3">
    <name type="scientific">Luteitalea pratensis</name>
    <dbReference type="NCBI Taxonomy" id="1855912"/>
    <lineage>
        <taxon>Bacteria</taxon>
        <taxon>Pseudomonadati</taxon>
        <taxon>Acidobacteriota</taxon>
        <taxon>Vicinamibacteria</taxon>
        <taxon>Vicinamibacterales</taxon>
        <taxon>Vicinamibacteraceae</taxon>
        <taxon>Luteitalea</taxon>
    </lineage>
</organism>
<proteinExistence type="predicted"/>
<reference evidence="3" key="2">
    <citation type="submission" date="2016-04" db="EMBL/GenBank/DDBJ databases">
        <title>First Complete Genome Sequence of a Subdivision 6 Acidobacterium.</title>
        <authorList>
            <person name="Huang S."/>
            <person name="Vieira S."/>
            <person name="Bunk B."/>
            <person name="Riedel T."/>
            <person name="Sproeer C."/>
            <person name="Overmann J."/>
        </authorList>
    </citation>
    <scope>NUCLEOTIDE SEQUENCE [LARGE SCALE GENOMIC DNA]</scope>
    <source>
        <strain evidence="3">DSM 100886 HEG_-6_39</strain>
    </source>
</reference>
<feature type="domain" description="Carrier" evidence="1">
    <location>
        <begin position="2"/>
        <end position="82"/>
    </location>
</feature>
<dbReference type="Pfam" id="PF00550">
    <property type="entry name" value="PP-binding"/>
    <property type="match status" value="1"/>
</dbReference>
<keyword evidence="3" id="KW-1185">Reference proteome</keyword>